<evidence type="ECO:0000256" key="1">
    <source>
        <dbReference type="SAM" id="SignalP"/>
    </source>
</evidence>
<name>A0ABW5IJY5_9BACT</name>
<sequence length="192" mass="21376">MKKVFVVALVLLAMAMGAAQAQNSVFKINVLSPVVRTGSVFYEQAISQDKSLQLGLFYTGFRVDETKFRGYGITPEYRQYLSTGKTAPEGFYVAPFLRFQSLNLEVDESDWYDEETGEYQDIKAKASLNTVGGGLLIGRQWIFKERFVLDTFFGPSYNAGSVKVESGEEDMFNAEALAGFGIRTGVSFGIRF</sequence>
<dbReference type="Proteomes" id="UP001597544">
    <property type="component" value="Unassembled WGS sequence"/>
</dbReference>
<feature type="chain" id="PRO_5047030732" evidence="1">
    <location>
        <begin position="22"/>
        <end position="192"/>
    </location>
</feature>
<comment type="caution">
    <text evidence="2">The sequence shown here is derived from an EMBL/GenBank/DDBJ whole genome shotgun (WGS) entry which is preliminary data.</text>
</comment>
<organism evidence="2 3">
    <name type="scientific">Pontibacter locisalis</name>
    <dbReference type="NCBI Taxonomy" id="1719035"/>
    <lineage>
        <taxon>Bacteria</taxon>
        <taxon>Pseudomonadati</taxon>
        <taxon>Bacteroidota</taxon>
        <taxon>Cytophagia</taxon>
        <taxon>Cytophagales</taxon>
        <taxon>Hymenobacteraceae</taxon>
        <taxon>Pontibacter</taxon>
    </lineage>
</organism>
<dbReference type="EMBL" id="JBHULU010000012">
    <property type="protein sequence ID" value="MFD2513956.1"/>
    <property type="molecule type" value="Genomic_DNA"/>
</dbReference>
<proteinExistence type="predicted"/>
<gene>
    <name evidence="2" type="ORF">ACFSRY_08775</name>
</gene>
<protein>
    <submittedName>
        <fullName evidence="2">DUF3575 domain-containing protein</fullName>
    </submittedName>
</protein>
<dbReference type="Pfam" id="PF12099">
    <property type="entry name" value="DUF3575"/>
    <property type="match status" value="1"/>
</dbReference>
<dbReference type="RefSeq" id="WP_377505543.1">
    <property type="nucleotide sequence ID" value="NZ_JBHULU010000012.1"/>
</dbReference>
<keyword evidence="3" id="KW-1185">Reference proteome</keyword>
<accession>A0ABW5IJY5</accession>
<keyword evidence="1" id="KW-0732">Signal</keyword>
<feature type="signal peptide" evidence="1">
    <location>
        <begin position="1"/>
        <end position="21"/>
    </location>
</feature>
<reference evidence="3" key="1">
    <citation type="journal article" date="2019" name="Int. J. Syst. Evol. Microbiol.">
        <title>The Global Catalogue of Microorganisms (GCM) 10K type strain sequencing project: providing services to taxonomists for standard genome sequencing and annotation.</title>
        <authorList>
            <consortium name="The Broad Institute Genomics Platform"/>
            <consortium name="The Broad Institute Genome Sequencing Center for Infectious Disease"/>
            <person name="Wu L."/>
            <person name="Ma J."/>
        </authorList>
    </citation>
    <scope>NUCLEOTIDE SEQUENCE [LARGE SCALE GENOMIC DNA]</scope>
    <source>
        <strain evidence="3">KCTC 42498</strain>
    </source>
</reference>
<evidence type="ECO:0000313" key="2">
    <source>
        <dbReference type="EMBL" id="MFD2513956.1"/>
    </source>
</evidence>
<dbReference type="InterPro" id="IPR021958">
    <property type="entry name" value="DUF3575"/>
</dbReference>
<evidence type="ECO:0000313" key="3">
    <source>
        <dbReference type="Proteomes" id="UP001597544"/>
    </source>
</evidence>